<feature type="transmembrane region" description="Helical" evidence="17">
    <location>
        <begin position="997"/>
        <end position="1014"/>
    </location>
</feature>
<dbReference type="SUPFAM" id="SSF56784">
    <property type="entry name" value="HAD-like"/>
    <property type="match status" value="1"/>
</dbReference>
<protein>
    <recommendedName>
        <fullName evidence="17">Calcium-transporting ATPase</fullName>
        <ecNumber evidence="17">7.2.2.10</ecNumber>
    </recommendedName>
</protein>
<dbReference type="PANTHER" id="PTHR24093:SF369">
    <property type="entry name" value="CALCIUM-TRANSPORTING ATPASE"/>
    <property type="match status" value="1"/>
</dbReference>
<dbReference type="InterPro" id="IPR006408">
    <property type="entry name" value="P-type_ATPase_IIB"/>
</dbReference>
<evidence type="ECO:0000256" key="12">
    <source>
        <dbReference type="ARBA" id="ARBA00022989"/>
    </source>
</evidence>
<evidence type="ECO:0000259" key="19">
    <source>
        <dbReference type="SMART" id="SM00831"/>
    </source>
</evidence>
<dbReference type="InterPro" id="IPR008250">
    <property type="entry name" value="ATPase_P-typ_transduc_dom_A_sf"/>
</dbReference>
<evidence type="ECO:0000256" key="18">
    <source>
        <dbReference type="SAM" id="MobiDB-lite"/>
    </source>
</evidence>
<keyword evidence="12 17" id="KW-1133">Transmembrane helix</keyword>
<comment type="catalytic activity">
    <reaction evidence="16 17">
        <text>Ca(2+)(in) + ATP + H2O = Ca(2+)(out) + ADP + phosphate + H(+)</text>
        <dbReference type="Rhea" id="RHEA:18105"/>
        <dbReference type="ChEBI" id="CHEBI:15377"/>
        <dbReference type="ChEBI" id="CHEBI:15378"/>
        <dbReference type="ChEBI" id="CHEBI:29108"/>
        <dbReference type="ChEBI" id="CHEBI:30616"/>
        <dbReference type="ChEBI" id="CHEBI:43474"/>
        <dbReference type="ChEBI" id="CHEBI:456216"/>
        <dbReference type="EC" id="7.2.2.10"/>
    </reaction>
</comment>
<dbReference type="Pfam" id="PF00122">
    <property type="entry name" value="E1-E2_ATPase"/>
    <property type="match status" value="1"/>
</dbReference>
<evidence type="ECO:0000256" key="13">
    <source>
        <dbReference type="ARBA" id="ARBA00023065"/>
    </source>
</evidence>
<feature type="transmembrane region" description="Helical" evidence="17">
    <location>
        <begin position="465"/>
        <end position="487"/>
    </location>
</feature>
<gene>
    <name evidence="20" type="primary">PMC1</name>
    <name evidence="20" type="ORF">MYAM1_000831</name>
</gene>
<keyword evidence="6" id="KW-0479">Metal-binding</keyword>
<evidence type="ECO:0000256" key="8">
    <source>
        <dbReference type="ARBA" id="ARBA00022837"/>
    </source>
</evidence>
<dbReference type="InterPro" id="IPR006068">
    <property type="entry name" value="ATPase_P-typ_cation-transptr_C"/>
</dbReference>
<evidence type="ECO:0000256" key="14">
    <source>
        <dbReference type="ARBA" id="ARBA00023136"/>
    </source>
</evidence>
<dbReference type="EMBL" id="CP119943">
    <property type="protein sequence ID" value="WFC98108.1"/>
    <property type="molecule type" value="Genomic_DNA"/>
</dbReference>
<keyword evidence="11" id="KW-1278">Translocase</keyword>
<feature type="domain" description="Cation-transporting P-type ATPase N-terminal" evidence="19">
    <location>
        <begin position="176"/>
        <end position="262"/>
    </location>
</feature>
<dbReference type="SFLD" id="SFLDS00003">
    <property type="entry name" value="Haloacid_Dehalogenase"/>
    <property type="match status" value="1"/>
</dbReference>
<dbReference type="GO" id="GO:0005388">
    <property type="term" value="F:P-type calcium transporter activity"/>
    <property type="evidence" value="ECO:0007669"/>
    <property type="project" value="UniProtKB-EC"/>
</dbReference>
<keyword evidence="2 17" id="KW-0813">Transport</keyword>
<dbReference type="SMART" id="SM00831">
    <property type="entry name" value="Cation_ATPase_N"/>
    <property type="match status" value="1"/>
</dbReference>
<dbReference type="SFLD" id="SFLDG00002">
    <property type="entry name" value="C1.7:_P-type_atpase_like"/>
    <property type="match status" value="1"/>
</dbReference>
<feature type="compositionally biased region" description="Basic and acidic residues" evidence="18">
    <location>
        <begin position="77"/>
        <end position="91"/>
    </location>
</feature>
<dbReference type="FunFam" id="1.20.1110.10:FF:000039">
    <property type="entry name" value="Calcium-transporting ATPase"/>
    <property type="match status" value="1"/>
</dbReference>
<dbReference type="GO" id="GO:0005524">
    <property type="term" value="F:ATP binding"/>
    <property type="evidence" value="ECO:0007669"/>
    <property type="project" value="UniProtKB-KW"/>
</dbReference>
<dbReference type="InterPro" id="IPR059000">
    <property type="entry name" value="ATPase_P-type_domA"/>
</dbReference>
<feature type="compositionally biased region" description="Polar residues" evidence="18">
    <location>
        <begin position="190"/>
        <end position="212"/>
    </location>
</feature>
<dbReference type="Gene3D" id="3.40.1110.10">
    <property type="entry name" value="Calcium-transporting ATPase, cytoplasmic domain N"/>
    <property type="match status" value="1"/>
</dbReference>
<dbReference type="FunFam" id="2.70.150.10:FF:000028">
    <property type="entry name" value="Calcium-transporting ATPase"/>
    <property type="match status" value="1"/>
</dbReference>
<dbReference type="InterPro" id="IPR001757">
    <property type="entry name" value="P_typ_ATPase"/>
</dbReference>
<dbReference type="GO" id="GO:0016887">
    <property type="term" value="F:ATP hydrolysis activity"/>
    <property type="evidence" value="ECO:0007669"/>
    <property type="project" value="InterPro"/>
</dbReference>
<dbReference type="InterPro" id="IPR023214">
    <property type="entry name" value="HAD_sf"/>
</dbReference>
<feature type="compositionally biased region" description="Polar residues" evidence="18">
    <location>
        <begin position="1"/>
        <end position="22"/>
    </location>
</feature>
<dbReference type="FunFam" id="1.20.1110.10:FF:000002">
    <property type="entry name" value="Calcium-transporting ATPase"/>
    <property type="match status" value="1"/>
</dbReference>
<evidence type="ECO:0000256" key="4">
    <source>
        <dbReference type="ARBA" id="ARBA00022568"/>
    </source>
</evidence>
<dbReference type="Gene3D" id="2.70.150.10">
    <property type="entry name" value="Calcium-transporting ATPase, cytoplasmic transduction domain A"/>
    <property type="match status" value="1"/>
</dbReference>
<evidence type="ECO:0000256" key="3">
    <source>
        <dbReference type="ARBA" id="ARBA00022554"/>
    </source>
</evidence>
<dbReference type="PANTHER" id="PTHR24093">
    <property type="entry name" value="CATION TRANSPORTING ATPASE"/>
    <property type="match status" value="1"/>
</dbReference>
<comment type="function">
    <text evidence="17">Catalyzes the hydrolysis of ATP coupled with the transport of calcium.</text>
</comment>
<feature type="transmembrane region" description="Helical" evidence="17">
    <location>
        <begin position="1180"/>
        <end position="1201"/>
    </location>
</feature>
<feature type="transmembrane region" description="Helical" evidence="17">
    <location>
        <begin position="246"/>
        <end position="264"/>
    </location>
</feature>
<dbReference type="GO" id="GO:0005774">
    <property type="term" value="C:vacuolar membrane"/>
    <property type="evidence" value="ECO:0007669"/>
    <property type="project" value="UniProtKB-SubCell"/>
</dbReference>
<keyword evidence="3" id="KW-0926">Vacuole</keyword>
<evidence type="ECO:0000256" key="2">
    <source>
        <dbReference type="ARBA" id="ARBA00022448"/>
    </source>
</evidence>
<feature type="transmembrane region" description="Helical" evidence="17">
    <location>
        <begin position="293"/>
        <end position="312"/>
    </location>
</feature>
<evidence type="ECO:0000256" key="11">
    <source>
        <dbReference type="ARBA" id="ARBA00022967"/>
    </source>
</evidence>
<dbReference type="GO" id="GO:0005886">
    <property type="term" value="C:plasma membrane"/>
    <property type="evidence" value="ECO:0007669"/>
    <property type="project" value="TreeGrafter"/>
</dbReference>
<dbReference type="InterPro" id="IPR018303">
    <property type="entry name" value="ATPase_P-typ_P_site"/>
</dbReference>
<feature type="transmembrane region" description="Helical" evidence="17">
    <location>
        <begin position="515"/>
        <end position="542"/>
    </location>
</feature>
<dbReference type="PRINTS" id="PR00119">
    <property type="entry name" value="CATATPASE"/>
</dbReference>
<dbReference type="Pfam" id="PF00690">
    <property type="entry name" value="Cation_ATPase_N"/>
    <property type="match status" value="1"/>
</dbReference>
<proteinExistence type="inferred from homology"/>
<name>A0AAJ5YRU1_9BASI</name>
<evidence type="ECO:0000256" key="17">
    <source>
        <dbReference type="RuleBase" id="RU361146"/>
    </source>
</evidence>
<keyword evidence="14 17" id="KW-0472">Membrane</keyword>
<keyword evidence="4 17" id="KW-0109">Calcium transport</keyword>
<keyword evidence="7 17" id="KW-0547">Nucleotide-binding</keyword>
<evidence type="ECO:0000256" key="9">
    <source>
        <dbReference type="ARBA" id="ARBA00022840"/>
    </source>
</evidence>
<feature type="transmembrane region" description="Helical" evidence="17">
    <location>
        <begin position="1146"/>
        <end position="1168"/>
    </location>
</feature>
<dbReference type="Gene3D" id="3.40.50.1000">
    <property type="entry name" value="HAD superfamily/HAD-like"/>
    <property type="match status" value="1"/>
</dbReference>
<feature type="transmembrane region" description="Helical" evidence="17">
    <location>
        <begin position="1067"/>
        <end position="1088"/>
    </location>
</feature>
<keyword evidence="5 17" id="KW-0812">Transmembrane</keyword>
<dbReference type="PRINTS" id="PR00120">
    <property type="entry name" value="HATPASE"/>
</dbReference>
<keyword evidence="10" id="KW-0460">Magnesium</keyword>
<dbReference type="SFLD" id="SFLDF00027">
    <property type="entry name" value="p-type_atpase"/>
    <property type="match status" value="1"/>
</dbReference>
<dbReference type="SUPFAM" id="SSF81653">
    <property type="entry name" value="Calcium ATPase, transduction domain A"/>
    <property type="match status" value="1"/>
</dbReference>
<dbReference type="PROSITE" id="PS00154">
    <property type="entry name" value="ATPASE_E1_E2"/>
    <property type="match status" value="1"/>
</dbReference>
<dbReference type="InterPro" id="IPR036412">
    <property type="entry name" value="HAD-like_sf"/>
</dbReference>
<dbReference type="Proteomes" id="UP001219567">
    <property type="component" value="Chromosome 1"/>
</dbReference>
<dbReference type="EC" id="7.2.2.10" evidence="17"/>
<keyword evidence="8 17" id="KW-0106">Calcium</keyword>
<evidence type="ECO:0000256" key="6">
    <source>
        <dbReference type="ARBA" id="ARBA00022723"/>
    </source>
</evidence>
<evidence type="ECO:0000256" key="15">
    <source>
        <dbReference type="ARBA" id="ARBA00038148"/>
    </source>
</evidence>
<dbReference type="NCBIfam" id="TIGR01494">
    <property type="entry name" value="ATPase_P-type"/>
    <property type="match status" value="2"/>
</dbReference>
<comment type="subcellular location">
    <subcellularLocation>
        <location evidence="17">Membrane</location>
        <topology evidence="17">Multi-pass membrane protein</topology>
    </subcellularLocation>
    <subcellularLocation>
        <location evidence="1">Vacuole membrane</location>
        <topology evidence="1">Multi-pass membrane protein</topology>
    </subcellularLocation>
</comment>
<feature type="region of interest" description="Disordered" evidence="18">
    <location>
        <begin position="186"/>
        <end position="217"/>
    </location>
</feature>
<keyword evidence="21" id="KW-1185">Reference proteome</keyword>
<feature type="region of interest" description="Disordered" evidence="18">
    <location>
        <begin position="1"/>
        <end position="116"/>
    </location>
</feature>
<dbReference type="InterPro" id="IPR004014">
    <property type="entry name" value="ATPase_P-typ_cation-transptr_N"/>
</dbReference>
<evidence type="ECO:0000256" key="10">
    <source>
        <dbReference type="ARBA" id="ARBA00022842"/>
    </source>
</evidence>
<comment type="caution">
    <text evidence="17">Lacks conserved residue(s) required for the propagation of feature annotation.</text>
</comment>
<evidence type="ECO:0000256" key="1">
    <source>
        <dbReference type="ARBA" id="ARBA00004128"/>
    </source>
</evidence>
<evidence type="ECO:0000313" key="21">
    <source>
        <dbReference type="Proteomes" id="UP001219567"/>
    </source>
</evidence>
<dbReference type="CDD" id="cd02081">
    <property type="entry name" value="P-type_ATPase_Ca_PMCA-like"/>
    <property type="match status" value="1"/>
</dbReference>
<dbReference type="Pfam" id="PF13246">
    <property type="entry name" value="Cation_ATPase"/>
    <property type="match status" value="1"/>
</dbReference>
<accession>A0AAJ5YRU1</accession>
<feature type="compositionally biased region" description="Polar residues" evidence="18">
    <location>
        <begin position="60"/>
        <end position="69"/>
    </location>
</feature>
<dbReference type="InterPro" id="IPR023299">
    <property type="entry name" value="ATPase_P-typ_cyto_dom_N"/>
</dbReference>
<dbReference type="NCBIfam" id="TIGR01517">
    <property type="entry name" value="ATPase-IIB_Ca"/>
    <property type="match status" value="1"/>
</dbReference>
<evidence type="ECO:0000256" key="16">
    <source>
        <dbReference type="ARBA" id="ARBA00048694"/>
    </source>
</evidence>
<dbReference type="Gene3D" id="1.20.1110.10">
    <property type="entry name" value="Calcium-transporting ATPase, transmembrane domain"/>
    <property type="match status" value="1"/>
</dbReference>
<dbReference type="SUPFAM" id="SSF81660">
    <property type="entry name" value="Metal cation-transporting ATPase, ATP-binding domain N"/>
    <property type="match status" value="1"/>
</dbReference>
<keyword evidence="9 17" id="KW-0067">ATP-binding</keyword>
<evidence type="ECO:0000313" key="20">
    <source>
        <dbReference type="EMBL" id="WFC98108.1"/>
    </source>
</evidence>
<reference evidence="20 21" key="1">
    <citation type="submission" date="2023-03" db="EMBL/GenBank/DDBJ databases">
        <title>Mating type loci evolution in Malassezia.</title>
        <authorList>
            <person name="Coelho M.A."/>
        </authorList>
    </citation>
    <scope>NUCLEOTIDE SEQUENCE [LARGE SCALE GENOMIC DNA]</scope>
    <source>
        <strain evidence="20 21">CBS 9725</strain>
    </source>
</reference>
<dbReference type="GO" id="GO:0046872">
    <property type="term" value="F:metal ion binding"/>
    <property type="evidence" value="ECO:0007669"/>
    <property type="project" value="UniProtKB-KW"/>
</dbReference>
<dbReference type="Pfam" id="PF00689">
    <property type="entry name" value="Cation_ATPase_C"/>
    <property type="match status" value="1"/>
</dbReference>
<evidence type="ECO:0000256" key="5">
    <source>
        <dbReference type="ARBA" id="ARBA00022692"/>
    </source>
</evidence>
<dbReference type="GO" id="GO:0006874">
    <property type="term" value="P:intracellular calcium ion homeostasis"/>
    <property type="evidence" value="ECO:0007669"/>
    <property type="project" value="TreeGrafter"/>
</dbReference>
<comment type="similarity">
    <text evidence="15 17">Belongs to the cation transport ATPase (P-type) (TC 3.A.3) family.</text>
</comment>
<organism evidence="20 21">
    <name type="scientific">Malassezia yamatoensis</name>
    <dbReference type="NCBI Taxonomy" id="253288"/>
    <lineage>
        <taxon>Eukaryota</taxon>
        <taxon>Fungi</taxon>
        <taxon>Dikarya</taxon>
        <taxon>Basidiomycota</taxon>
        <taxon>Ustilaginomycotina</taxon>
        <taxon>Malasseziomycetes</taxon>
        <taxon>Malasseziales</taxon>
        <taxon>Malasseziaceae</taxon>
        <taxon>Malassezia</taxon>
    </lineage>
</organism>
<evidence type="ECO:0000256" key="7">
    <source>
        <dbReference type="ARBA" id="ARBA00022741"/>
    </source>
</evidence>
<dbReference type="InterPro" id="IPR023298">
    <property type="entry name" value="ATPase_P-typ_TM_dom_sf"/>
</dbReference>
<sequence>MDPSDANASNHATLAPPITSTIPLPVADQQHSQGIGFQGETDRAFPVDAHQPEVSGGQRGNFSSETSAADPSRTAAARRESVPRPVRKDTAGTDMSGSHLVRAGTTLTSRNMDGPPKSGMWNTIRYWLRGDSEPLEQRRLQKELETKLWADPAPFRFKAGQLCSLIDPENVEELRAMGGLDGLMKGLGTDQENGLTDDGTTSKTRMESSSPPSVRDRERVYGRNVLPERKSKSLLTLMWLALQDRILILLIVAAIVSLALGLYTDLGPNGPEKVACAHPPAGQDRCDPPKVDWVEGLAILVAVVIVDLVGSLNDWQKERQFRSLDAKKEQRDVTVLRNGSKHQIDVHDVLVGDIVFFEPGEVVAFDGVVLDGHNIKCDESSVTGESDMINKLPYKEYIRDAEETNGPLKRKSCFMVSGSKVLEGVGRFVVTAVGPMSFNGKLMMSLRDEPENTPLQRKLNNMAELIAKLGTTAGLVLFIALMIRFFVKLGLDMNDSTPKITAEQGSRYGQRFINVLIISVTIIVVAVPEGLPLAVTLALAFATRRMSNQNLLVRILGSCETMANATCVCTDKTGTLTQNKMNVVAGCIGDKLEFQDRVKFEVQNAQASDSLIDMDNITQTISEPLRKLLTDSICINSTAFIPDRRDPVEAEESPVPKPWYVKLFSRDKPTAQKAEQNSDDSKFIGSKTETALLGMVAKQQWGDYAAIRKEAEVVQVIPFGSKRKAMGAVIKTSDGYRFLVKGASEVLLSHSTQVVASIASGTEAKIDTRPIDDALHEQLSSLITNYASQSLRTISLCYRDFASWPPPSGTRNEDGEVDYDFLAQDLTLLAVTAIEDPLRPGVADAVRDCRSAGVQVKMCTGDNMITAKSIAAQCGMFTPGGVVIEGPAFRRLDDHDLTELVPRLQVLARSSPEDKKRLIDKLKSLGEIVAVTGDGTNDGPALKSANVGFSMGLAGSEVAKEASDIILLDDNFSSIVSAIMWGRCVNDAVRKFLQFQFTVNIVAVIVTFVSAVASDSEDSVLTAVQLLWLNLIMDTFAALALATDPADPESLKRKPDRWTAPLVTTEMWMQIFVQSVYQIVLILVLNFRGESILHMNHRDALEERNNDLELGALIFNVFVWCQLFNQVNARRLDRYWNIFHNIHRNIWFLLILGIEVGAQILIIFVGGATFSVTRLSGRDWAISIVAGFISWPLGLATRLCPSKPIERLLIRLKLLPDPEALPTVSPAAEVEEKKTHSETYYTDWNEPAIGRLAQQLGAFSSIRGGRLRASNLVLKGNKRMMRDQGIHPKSLLAIVPAFIGASVGGGWKPNHAEAQAATDESEKLTVVSAQSLFHDGKLQFHNDTSPDDPYLQKLEGA</sequence>
<keyword evidence="13 17" id="KW-0406">Ion transport</keyword>
<dbReference type="SUPFAM" id="SSF81665">
    <property type="entry name" value="Calcium ATPase, transmembrane domain M"/>
    <property type="match status" value="1"/>
</dbReference>
<dbReference type="InterPro" id="IPR044492">
    <property type="entry name" value="P_typ_ATPase_HD_dom"/>
</dbReference>
<dbReference type="FunFam" id="3.40.50.1000:FF:000018">
    <property type="entry name" value="Calcium-transporting ATPase"/>
    <property type="match status" value="1"/>
</dbReference>